<dbReference type="InterPro" id="IPR032675">
    <property type="entry name" value="LRR_dom_sf"/>
</dbReference>
<dbReference type="EMBL" id="JBANRG010000004">
    <property type="protein sequence ID" value="KAK7467192.1"/>
    <property type="molecule type" value="Genomic_DNA"/>
</dbReference>
<keyword evidence="3" id="KW-1185">Reference proteome</keyword>
<protein>
    <recommendedName>
        <fullName evidence="4">F-box domain-containing protein</fullName>
    </recommendedName>
</protein>
<dbReference type="SUPFAM" id="SSF52047">
    <property type="entry name" value="RNI-like"/>
    <property type="match status" value="1"/>
</dbReference>
<comment type="caution">
    <text evidence="1">The sequence shown here is derived from an EMBL/GenBank/DDBJ whole genome shotgun (WGS) entry which is preliminary data.</text>
</comment>
<sequence length="612" mass="67206">MLTDKAALEQTILNTKSYLAPIRRLPAELLSIVFMLAFEDHPCFCWVLAAVCTEWRKLALKMPKLWSKIRLITTQHSSPDTIRLWLERSGSSVPLDIEIFLRVSKSTPDAFPSHRSRRRRSSSPTPAAVFYASSWPQPLTAAPGPIAHYVIPHPTLPPAHTPLVVPIPSSGPIIHDMWGHSIPSPSPRDRSNTKADANGIRSGSWAHIVFFYCVENIHRWKRFVFRCQKQFISMPALKSIYGDAPLLTEFEVSSAEPVYNQDWPWLPSLNFTNSSSSTPAPVLTNLRCLTLQHVPFRWSSPMFHTNLHTINLRSLPNTHLSLDRILHILDANKDTLECVSFHFQSVTSAILPLTPLNLPNLNELSIGGHHLLTQLVDALILPNLNELNLDIETRDPIEETIISLVGRMGPAGTLKHLSVAYGYGCGRRISKANKNHPWAAAVASSSSSSSSGIMYYGSGGVIMSWTLLSELSQLESLRVGGTPMDALLCALSTPDDDLMTGAAAAAAGAGAVPTGGNSWLCPNLVELGLKQCPGHSEGVGKLVQMIDARNPISGLQGTVVNGVAPVRLKSLELYETASLGPDVVQWIDKRVDEVVITENDRYDSLRSIHPYP</sequence>
<evidence type="ECO:0000313" key="3">
    <source>
        <dbReference type="Proteomes" id="UP001498398"/>
    </source>
</evidence>
<reference evidence="1 3" key="1">
    <citation type="submission" date="2024-01" db="EMBL/GenBank/DDBJ databases">
        <title>A draft genome for the cacao thread blight pathogen Marasmiellus scandens.</title>
        <authorList>
            <person name="Baruah I.K."/>
            <person name="Leung J."/>
            <person name="Bukari Y."/>
            <person name="Amoako-Attah I."/>
            <person name="Meinhardt L.W."/>
            <person name="Bailey B.A."/>
            <person name="Cohen S.P."/>
        </authorList>
    </citation>
    <scope>NUCLEOTIDE SEQUENCE [LARGE SCALE GENOMIC DNA]</scope>
    <source>
        <strain evidence="1 3">GH-19</strain>
    </source>
</reference>
<evidence type="ECO:0000313" key="1">
    <source>
        <dbReference type="EMBL" id="KAK7446398.1"/>
    </source>
</evidence>
<dbReference type="EMBL" id="JBANRG010000044">
    <property type="protein sequence ID" value="KAK7446398.1"/>
    <property type="molecule type" value="Genomic_DNA"/>
</dbReference>
<accession>A0ABR1J0A1</accession>
<dbReference type="Proteomes" id="UP001498398">
    <property type="component" value="Unassembled WGS sequence"/>
</dbReference>
<proteinExistence type="predicted"/>
<gene>
    <name evidence="2" type="ORF">VKT23_004250</name>
    <name evidence="1" type="ORF">VKT23_014603</name>
</gene>
<dbReference type="Gene3D" id="3.80.10.10">
    <property type="entry name" value="Ribonuclease Inhibitor"/>
    <property type="match status" value="1"/>
</dbReference>
<name>A0ABR1J0A1_9AGAR</name>
<evidence type="ECO:0008006" key="4">
    <source>
        <dbReference type="Google" id="ProtNLM"/>
    </source>
</evidence>
<organism evidence="1 3">
    <name type="scientific">Marasmiellus scandens</name>
    <dbReference type="NCBI Taxonomy" id="2682957"/>
    <lineage>
        <taxon>Eukaryota</taxon>
        <taxon>Fungi</taxon>
        <taxon>Dikarya</taxon>
        <taxon>Basidiomycota</taxon>
        <taxon>Agaricomycotina</taxon>
        <taxon>Agaricomycetes</taxon>
        <taxon>Agaricomycetidae</taxon>
        <taxon>Agaricales</taxon>
        <taxon>Marasmiineae</taxon>
        <taxon>Omphalotaceae</taxon>
        <taxon>Marasmiellus</taxon>
    </lineage>
</organism>
<evidence type="ECO:0000313" key="2">
    <source>
        <dbReference type="EMBL" id="KAK7467192.1"/>
    </source>
</evidence>